<name>A0AAV4LX80_BABCB</name>
<gene>
    <name evidence="2" type="ORF">BcabD6B2_38620</name>
</gene>
<dbReference type="PANTHER" id="PTHR19308:SF39">
    <property type="entry name" value="PHOSPHATIDYLCHOLINE TRANSFER PROTEIN"/>
    <property type="match status" value="1"/>
</dbReference>
<dbReference type="InterPro" id="IPR002913">
    <property type="entry name" value="START_lipid-bd_dom"/>
</dbReference>
<dbReference type="RefSeq" id="XP_067716496.1">
    <property type="nucleotide sequence ID" value="XM_067860395.1"/>
</dbReference>
<dbReference type="GO" id="GO:0005737">
    <property type="term" value="C:cytoplasm"/>
    <property type="evidence" value="ECO:0007669"/>
    <property type="project" value="UniProtKB-ARBA"/>
</dbReference>
<dbReference type="GeneID" id="94195908"/>
<evidence type="ECO:0000313" key="2">
    <source>
        <dbReference type="EMBL" id="GIX64427.1"/>
    </source>
</evidence>
<dbReference type="Proteomes" id="UP001497744">
    <property type="component" value="Unassembled WGS sequence"/>
</dbReference>
<comment type="caution">
    <text evidence="2">The sequence shown here is derived from an EMBL/GenBank/DDBJ whole genome shotgun (WGS) entry which is preliminary data.</text>
</comment>
<evidence type="ECO:0000313" key="3">
    <source>
        <dbReference type="Proteomes" id="UP001497744"/>
    </source>
</evidence>
<reference evidence="2 3" key="1">
    <citation type="submission" date="2021-06" db="EMBL/GenBank/DDBJ databases">
        <title>Genome sequence of Babesia caballi.</title>
        <authorList>
            <person name="Yamagishi J."/>
            <person name="Kidaka T."/>
            <person name="Ochi A."/>
        </authorList>
    </citation>
    <scope>NUCLEOTIDE SEQUENCE [LARGE SCALE GENOMIC DNA]</scope>
    <source>
        <strain evidence="2">USDA-D6B2</strain>
    </source>
</reference>
<protein>
    <submittedName>
        <fullName evidence="2">Phosphatidylcholine transfer protein, putative</fullName>
    </submittedName>
</protein>
<accession>A0AAV4LX80</accession>
<organism evidence="2 3">
    <name type="scientific">Babesia caballi</name>
    <dbReference type="NCBI Taxonomy" id="5871"/>
    <lineage>
        <taxon>Eukaryota</taxon>
        <taxon>Sar</taxon>
        <taxon>Alveolata</taxon>
        <taxon>Apicomplexa</taxon>
        <taxon>Aconoidasida</taxon>
        <taxon>Piroplasmida</taxon>
        <taxon>Babesiidae</taxon>
        <taxon>Babesia</taxon>
    </lineage>
</organism>
<dbReference type="InterPro" id="IPR023393">
    <property type="entry name" value="START-like_dom_sf"/>
</dbReference>
<feature type="domain" description="START" evidence="1">
    <location>
        <begin position="41"/>
        <end position="227"/>
    </location>
</feature>
<proteinExistence type="predicted"/>
<dbReference type="PANTHER" id="PTHR19308">
    <property type="entry name" value="PHOSPHATIDYLCHOLINE TRANSFER PROTEIN"/>
    <property type="match status" value="1"/>
</dbReference>
<dbReference type="SUPFAM" id="SSF55961">
    <property type="entry name" value="Bet v1-like"/>
    <property type="match status" value="1"/>
</dbReference>
<evidence type="ECO:0000259" key="1">
    <source>
        <dbReference type="PROSITE" id="PS50848"/>
    </source>
</evidence>
<keyword evidence="3" id="KW-1185">Reference proteome</keyword>
<dbReference type="InterPro" id="IPR051213">
    <property type="entry name" value="START_lipid_transfer"/>
</dbReference>
<dbReference type="Gene3D" id="3.30.530.20">
    <property type="match status" value="1"/>
</dbReference>
<dbReference type="AlphaFoldDB" id="A0AAV4LX80"/>
<dbReference type="Pfam" id="PF01852">
    <property type="entry name" value="START"/>
    <property type="match status" value="1"/>
</dbReference>
<dbReference type="EMBL" id="BPLF01000003">
    <property type="protein sequence ID" value="GIX64427.1"/>
    <property type="molecule type" value="Genomic_DNA"/>
</dbReference>
<dbReference type="GO" id="GO:0008289">
    <property type="term" value="F:lipid binding"/>
    <property type="evidence" value="ECO:0007669"/>
    <property type="project" value="InterPro"/>
</dbReference>
<dbReference type="PROSITE" id="PS50848">
    <property type="entry name" value="START"/>
    <property type="match status" value="1"/>
</dbReference>
<sequence>METSTTTSQSTMEDPCASEPLSPELTDLLCRFLQNGDFSNWDYVRDYTADNNQLKLYSKFRGTSTLKEFMVYGSVDVCKEKLLELVMHMSRRTDWDDTYVEHSVIVPMKNGSDVVFSVSKYPFPLAKRTYVIKRTVYGAADDVIVLATKVIPYDHPVSYRWSMMVEDFESVLMVYNHKDNPNMCTMLATYYENPKVILPNMYLNMIIETLVPRILQKMVVACKKYGSDHSFEYCRSLEYVPLPATLADAEAGKRDAM</sequence>